<keyword evidence="2" id="KW-0812">Transmembrane</keyword>
<protein>
    <submittedName>
        <fullName evidence="4">Cell division protein FtsN</fullName>
    </submittedName>
</protein>
<dbReference type="EMBL" id="JACHHO010000001">
    <property type="protein sequence ID" value="MBB5202932.1"/>
    <property type="molecule type" value="Genomic_DNA"/>
</dbReference>
<dbReference type="GO" id="GO:0030428">
    <property type="term" value="C:cell septum"/>
    <property type="evidence" value="ECO:0007669"/>
    <property type="project" value="TreeGrafter"/>
</dbReference>
<name>A0A840S0A1_9BURK</name>
<dbReference type="AlphaFoldDB" id="A0A840S0A1"/>
<dbReference type="GO" id="GO:0042834">
    <property type="term" value="F:peptidoglycan binding"/>
    <property type="evidence" value="ECO:0007669"/>
    <property type="project" value="InterPro"/>
</dbReference>
<feature type="transmembrane region" description="Helical" evidence="2">
    <location>
        <begin position="21"/>
        <end position="45"/>
    </location>
</feature>
<dbReference type="SUPFAM" id="SSF110997">
    <property type="entry name" value="Sporulation related repeat"/>
    <property type="match status" value="1"/>
</dbReference>
<organism evidence="4 5">
    <name type="scientific">Inhella inkyongensis</name>
    <dbReference type="NCBI Taxonomy" id="392593"/>
    <lineage>
        <taxon>Bacteria</taxon>
        <taxon>Pseudomonadati</taxon>
        <taxon>Pseudomonadota</taxon>
        <taxon>Betaproteobacteria</taxon>
        <taxon>Burkholderiales</taxon>
        <taxon>Sphaerotilaceae</taxon>
        <taxon>Inhella</taxon>
    </lineage>
</organism>
<evidence type="ECO:0000313" key="5">
    <source>
        <dbReference type="Proteomes" id="UP000554837"/>
    </source>
</evidence>
<evidence type="ECO:0000256" key="1">
    <source>
        <dbReference type="SAM" id="MobiDB-lite"/>
    </source>
</evidence>
<dbReference type="InterPro" id="IPR007730">
    <property type="entry name" value="SPOR-like_dom"/>
</dbReference>
<dbReference type="OrthoDB" id="7063246at2"/>
<dbReference type="PROSITE" id="PS51724">
    <property type="entry name" value="SPOR"/>
    <property type="match status" value="1"/>
</dbReference>
<dbReference type="GO" id="GO:0032153">
    <property type="term" value="C:cell division site"/>
    <property type="evidence" value="ECO:0007669"/>
    <property type="project" value="TreeGrafter"/>
</dbReference>
<reference evidence="4 5" key="1">
    <citation type="submission" date="2020-08" db="EMBL/GenBank/DDBJ databases">
        <title>Genomic Encyclopedia of Type Strains, Phase IV (KMG-IV): sequencing the most valuable type-strain genomes for metagenomic binning, comparative biology and taxonomic classification.</title>
        <authorList>
            <person name="Goeker M."/>
        </authorList>
    </citation>
    <scope>NUCLEOTIDE SEQUENCE [LARGE SCALE GENOMIC DNA]</scope>
    <source>
        <strain evidence="4 5">DSM 23958</strain>
    </source>
</reference>
<dbReference type="PANTHER" id="PTHR38687">
    <property type="entry name" value="CELL DIVISION PROTEIN DEDD-RELATED"/>
    <property type="match status" value="1"/>
</dbReference>
<keyword evidence="4" id="KW-0131">Cell cycle</keyword>
<proteinExistence type="predicted"/>
<comment type="caution">
    <text evidence="4">The sequence shown here is derived from an EMBL/GenBank/DDBJ whole genome shotgun (WGS) entry which is preliminary data.</text>
</comment>
<keyword evidence="4" id="KW-0132">Cell division</keyword>
<dbReference type="Pfam" id="PF05036">
    <property type="entry name" value="SPOR"/>
    <property type="match status" value="1"/>
</dbReference>
<sequence>MTESKKPAGKAAAGGTSKQKGGFGLGLVVGLLLGLAIALGVALYVTKVPIPFVDKTPQRNAEMDAADANGAKTWDPNAALNVGKPRAAASGVVAAPPAPPVEKAVTPAASTPAPTPAVTAASGPAPAPTQAAQAASASRASGTDPFVYFVQAGAFTKPEEAEQQRARLGLQGFNAKVYERESSGRLVYRVRIGPFDAKADAETLHAQVQQAGMESAVVKAQR</sequence>
<dbReference type="Gene3D" id="3.30.70.1070">
    <property type="entry name" value="Sporulation related repeat"/>
    <property type="match status" value="1"/>
</dbReference>
<dbReference type="RefSeq" id="WP_138857979.1">
    <property type="nucleotide sequence ID" value="NZ_CP040709.1"/>
</dbReference>
<evidence type="ECO:0000256" key="2">
    <source>
        <dbReference type="SAM" id="Phobius"/>
    </source>
</evidence>
<gene>
    <name evidence="4" type="ORF">HNQ51_000225</name>
</gene>
<feature type="domain" description="SPOR" evidence="3">
    <location>
        <begin position="142"/>
        <end position="221"/>
    </location>
</feature>
<dbReference type="PANTHER" id="PTHR38687:SF1">
    <property type="entry name" value="CELL DIVISION PROTEIN DEDD"/>
    <property type="match status" value="1"/>
</dbReference>
<dbReference type="Proteomes" id="UP000554837">
    <property type="component" value="Unassembled WGS sequence"/>
</dbReference>
<dbReference type="InterPro" id="IPR052521">
    <property type="entry name" value="Cell_div_SPOR-domain"/>
</dbReference>
<evidence type="ECO:0000259" key="3">
    <source>
        <dbReference type="PROSITE" id="PS51724"/>
    </source>
</evidence>
<dbReference type="InterPro" id="IPR036680">
    <property type="entry name" value="SPOR-like_sf"/>
</dbReference>
<accession>A0A840S0A1</accession>
<keyword evidence="5" id="KW-1185">Reference proteome</keyword>
<keyword evidence="2" id="KW-0472">Membrane</keyword>
<dbReference type="GO" id="GO:0032506">
    <property type="term" value="P:cytokinetic process"/>
    <property type="evidence" value="ECO:0007669"/>
    <property type="project" value="TreeGrafter"/>
</dbReference>
<keyword evidence="2" id="KW-1133">Transmembrane helix</keyword>
<evidence type="ECO:0000313" key="4">
    <source>
        <dbReference type="EMBL" id="MBB5202932.1"/>
    </source>
</evidence>
<feature type="region of interest" description="Disordered" evidence="1">
    <location>
        <begin position="103"/>
        <end position="135"/>
    </location>
</feature>